<evidence type="ECO:0000313" key="3">
    <source>
        <dbReference type="Proteomes" id="UP000188318"/>
    </source>
</evidence>
<protein>
    <submittedName>
        <fullName evidence="2">Uncharacterized protein</fullName>
    </submittedName>
</protein>
<accession>A0A1R3R5R1</accession>
<proteinExistence type="predicted"/>
<evidence type="ECO:0000256" key="1">
    <source>
        <dbReference type="SAM" id="SignalP"/>
    </source>
</evidence>
<keyword evidence="3" id="KW-1185">Reference proteome</keyword>
<dbReference type="OrthoDB" id="4468923at2759"/>
<keyword evidence="1" id="KW-0732">Signal</keyword>
<feature type="chain" id="PRO_5012119393" evidence="1">
    <location>
        <begin position="21"/>
        <end position="138"/>
    </location>
</feature>
<sequence>MKTSFSAIALALAAASTATATKFVVSGDGYTHENGKQIYAADGAVEFRSTGSDFTVSNGYLINSDGQKLYVGSRGDVLYGSQSGDSGFSIEDGKLTWSHGSFYACPLDELFQTIKLGAVRKDNQTPGDDCSPIVLTQV</sequence>
<organism evidence="2 3">
    <name type="scientific">Aspergillus carbonarius (strain ITEM 5010)</name>
    <dbReference type="NCBI Taxonomy" id="602072"/>
    <lineage>
        <taxon>Eukaryota</taxon>
        <taxon>Fungi</taxon>
        <taxon>Dikarya</taxon>
        <taxon>Ascomycota</taxon>
        <taxon>Pezizomycotina</taxon>
        <taxon>Eurotiomycetes</taxon>
        <taxon>Eurotiomycetidae</taxon>
        <taxon>Eurotiales</taxon>
        <taxon>Aspergillaceae</taxon>
        <taxon>Aspergillus</taxon>
        <taxon>Aspergillus subgen. Circumdati</taxon>
    </lineage>
</organism>
<dbReference type="EMBL" id="KV907716">
    <property type="protein sequence ID" value="OOF89818.1"/>
    <property type="molecule type" value="Genomic_DNA"/>
</dbReference>
<gene>
    <name evidence="2" type="ORF">ASPCADRAFT_11260</name>
</gene>
<reference evidence="3" key="1">
    <citation type="journal article" date="2017" name="Genome Biol.">
        <title>Comparative genomics reveals high biological diversity and specific adaptations in the industrially and medically important fungal genus Aspergillus.</title>
        <authorList>
            <person name="de Vries R.P."/>
            <person name="Riley R."/>
            <person name="Wiebenga A."/>
            <person name="Aguilar-Osorio G."/>
            <person name="Amillis S."/>
            <person name="Uchima C.A."/>
            <person name="Anderluh G."/>
            <person name="Asadollahi M."/>
            <person name="Askin M."/>
            <person name="Barry K."/>
            <person name="Battaglia E."/>
            <person name="Bayram O."/>
            <person name="Benocci T."/>
            <person name="Braus-Stromeyer S.A."/>
            <person name="Caldana C."/>
            <person name="Canovas D."/>
            <person name="Cerqueira G.C."/>
            <person name="Chen F."/>
            <person name="Chen W."/>
            <person name="Choi C."/>
            <person name="Clum A."/>
            <person name="Dos Santos R.A."/>
            <person name="Damasio A.R."/>
            <person name="Diallinas G."/>
            <person name="Emri T."/>
            <person name="Fekete E."/>
            <person name="Flipphi M."/>
            <person name="Freyberg S."/>
            <person name="Gallo A."/>
            <person name="Gournas C."/>
            <person name="Habgood R."/>
            <person name="Hainaut M."/>
            <person name="Harispe M.L."/>
            <person name="Henrissat B."/>
            <person name="Hilden K.S."/>
            <person name="Hope R."/>
            <person name="Hossain A."/>
            <person name="Karabika E."/>
            <person name="Karaffa L."/>
            <person name="Karanyi Z."/>
            <person name="Krasevec N."/>
            <person name="Kuo A."/>
            <person name="Kusch H."/>
            <person name="LaButti K."/>
            <person name="Lagendijk E.L."/>
            <person name="Lapidus A."/>
            <person name="Levasseur A."/>
            <person name="Lindquist E."/>
            <person name="Lipzen A."/>
            <person name="Logrieco A.F."/>
            <person name="MacCabe A."/>
            <person name="Maekelae M.R."/>
            <person name="Malavazi I."/>
            <person name="Melin P."/>
            <person name="Meyer V."/>
            <person name="Mielnichuk N."/>
            <person name="Miskei M."/>
            <person name="Molnar A.P."/>
            <person name="Mule G."/>
            <person name="Ngan C.Y."/>
            <person name="Orejas M."/>
            <person name="Orosz E."/>
            <person name="Ouedraogo J.P."/>
            <person name="Overkamp K.M."/>
            <person name="Park H.-S."/>
            <person name="Perrone G."/>
            <person name="Piumi F."/>
            <person name="Punt P.J."/>
            <person name="Ram A.F."/>
            <person name="Ramon A."/>
            <person name="Rauscher S."/>
            <person name="Record E."/>
            <person name="Riano-Pachon D.M."/>
            <person name="Robert V."/>
            <person name="Roehrig J."/>
            <person name="Ruller R."/>
            <person name="Salamov A."/>
            <person name="Salih N.S."/>
            <person name="Samson R.A."/>
            <person name="Sandor E."/>
            <person name="Sanguinetti M."/>
            <person name="Schuetze T."/>
            <person name="Sepcic K."/>
            <person name="Shelest E."/>
            <person name="Sherlock G."/>
            <person name="Sophianopoulou V."/>
            <person name="Squina F.M."/>
            <person name="Sun H."/>
            <person name="Susca A."/>
            <person name="Todd R.B."/>
            <person name="Tsang A."/>
            <person name="Unkles S.E."/>
            <person name="van de Wiele N."/>
            <person name="van Rossen-Uffink D."/>
            <person name="Oliveira J.V."/>
            <person name="Vesth T.C."/>
            <person name="Visser J."/>
            <person name="Yu J.-H."/>
            <person name="Zhou M."/>
            <person name="Andersen M.R."/>
            <person name="Archer D.B."/>
            <person name="Baker S.E."/>
            <person name="Benoit I."/>
            <person name="Brakhage A.A."/>
            <person name="Braus G.H."/>
            <person name="Fischer R."/>
            <person name="Frisvad J.C."/>
            <person name="Goldman G.H."/>
            <person name="Houbraken J."/>
            <person name="Oakley B."/>
            <person name="Pocsi I."/>
            <person name="Scazzocchio C."/>
            <person name="Seiboth B."/>
            <person name="vanKuyk P.A."/>
            <person name="Wortman J."/>
            <person name="Dyer P.S."/>
            <person name="Grigoriev I.V."/>
        </authorList>
    </citation>
    <scope>NUCLEOTIDE SEQUENCE [LARGE SCALE GENOMIC DNA]</scope>
    <source>
        <strain evidence="3">ITEM 5010</strain>
    </source>
</reference>
<feature type="signal peptide" evidence="1">
    <location>
        <begin position="1"/>
        <end position="20"/>
    </location>
</feature>
<name>A0A1R3R5R1_ASPC5</name>
<dbReference type="VEuPathDB" id="FungiDB:ASPCADRAFT_11260"/>
<evidence type="ECO:0000313" key="2">
    <source>
        <dbReference type="EMBL" id="OOF89818.1"/>
    </source>
</evidence>
<dbReference type="Proteomes" id="UP000188318">
    <property type="component" value="Unassembled WGS sequence"/>
</dbReference>
<dbReference type="AlphaFoldDB" id="A0A1R3R5R1"/>